<dbReference type="Gene3D" id="3.90.1170.50">
    <property type="entry name" value="Aldehyde oxidase/xanthine dehydrogenase, a/b hammerhead"/>
    <property type="match status" value="1"/>
</dbReference>
<evidence type="ECO:0000256" key="2">
    <source>
        <dbReference type="ARBA" id="ARBA00023002"/>
    </source>
</evidence>
<dbReference type="SUPFAM" id="SSF54665">
    <property type="entry name" value="CO dehydrogenase molybdoprotein N-domain-like"/>
    <property type="match status" value="1"/>
</dbReference>
<sequence>MNATGGSVTGIGAPVRRKEDFRFVTGNGRYTADIGRPGQVHLHFLRSTHAHARIVRIQAGHASRMPGVLAVITGADLAGDKLGPLVCGWMIHSTDGTPMKMAPHPALPADTVRYVGEPVVAVIAETPEQARDAAEAVVIDYEELPAVVDPAAAQREGAPQIHEVAPRNTIFHWQLGDAAAVDSAFARAASVTSLDIVNNRLVPNAIEPRGALAEFDPGSDSYTLWNTSQNPHVARLVLSAFVGVAPEHRLRVVAPDVGGGFGSKIFIYAEEVVALAAARRVRRPVRWICDRSEAFVADAHGRDHVTNAQLAFDRDGKILGLRVKTIANLGAYMSTFSSSVPTYLYATLLSGQYAIPAIHCSVDAVYTNTVPVDAYRGAGRPEATYVIERLMEVSARRLGVDPAELRRKNFVQKFPHQTPVIMSYDCGDYAASLDKALALADWAGFAARKRESETRGKLRGIGLSAYIEACGIAPSQAVGSLGAGVGLWESAEVRVNPTGSVEVLTGSHSHGQGHETTFAQLVSGRLGIPLDAVSIVHGDTDKVQFGMGTYGSRSGAVGMSAIVKALDKVEAKAKKVAAHLLEAAETDIVFENGTFTVAGTDKAATFGEVALNAYLAHKFAGADLEPGLKEGAFYDPVNFTFPAGTHVCEVEIDPDTGRVAVARFTAVDDFGVVINPMIVEGQVHGGIAQGIGQALMEQAVYDEGGQLVTGSYNDYVMPRAMDFPPLVVDTTVTPCPSNPLGMKGCGEAGAIAAPAAVMNAVTDALGTEDVPMPANQLAVWRVLQRQPRQAAE</sequence>
<dbReference type="InterPro" id="IPR036856">
    <property type="entry name" value="Ald_Oxase/Xan_DH_a/b_sf"/>
</dbReference>
<keyword evidence="1" id="KW-0500">Molybdenum</keyword>
<dbReference type="RefSeq" id="WP_111420589.1">
    <property type="nucleotide sequence ID" value="NZ_NPEX01000146.1"/>
</dbReference>
<proteinExistence type="predicted"/>
<dbReference type="OrthoDB" id="9763985at2"/>
<dbReference type="Proteomes" id="UP000249130">
    <property type="component" value="Unassembled WGS sequence"/>
</dbReference>
<dbReference type="GO" id="GO:0016491">
    <property type="term" value="F:oxidoreductase activity"/>
    <property type="evidence" value="ECO:0007669"/>
    <property type="project" value="UniProtKB-KW"/>
</dbReference>
<feature type="domain" description="Aldehyde oxidase/xanthine dehydrogenase a/b hammerhead" evidence="3">
    <location>
        <begin position="25"/>
        <end position="145"/>
    </location>
</feature>
<evidence type="ECO:0000313" key="5">
    <source>
        <dbReference type="Proteomes" id="UP000249130"/>
    </source>
</evidence>
<dbReference type="Gene3D" id="3.30.365.10">
    <property type="entry name" value="Aldehyde oxidase/xanthine dehydrogenase, molybdopterin binding domain"/>
    <property type="match status" value="4"/>
</dbReference>
<dbReference type="Pfam" id="PF02738">
    <property type="entry name" value="MoCoBD_1"/>
    <property type="match status" value="1"/>
</dbReference>
<dbReference type="PANTHER" id="PTHR11908:SF132">
    <property type="entry name" value="ALDEHYDE OXIDASE 1-RELATED"/>
    <property type="match status" value="1"/>
</dbReference>
<evidence type="ECO:0000313" key="4">
    <source>
        <dbReference type="EMBL" id="RAI42525.1"/>
    </source>
</evidence>
<keyword evidence="5" id="KW-1185">Reference proteome</keyword>
<dbReference type="Pfam" id="PF20256">
    <property type="entry name" value="MoCoBD_2"/>
    <property type="match status" value="1"/>
</dbReference>
<keyword evidence="2" id="KW-0560">Oxidoreductase</keyword>
<dbReference type="PANTHER" id="PTHR11908">
    <property type="entry name" value="XANTHINE DEHYDROGENASE"/>
    <property type="match status" value="1"/>
</dbReference>
<organism evidence="4 5">
    <name type="scientific">Rhodoplanes roseus</name>
    <dbReference type="NCBI Taxonomy" id="29409"/>
    <lineage>
        <taxon>Bacteria</taxon>
        <taxon>Pseudomonadati</taxon>
        <taxon>Pseudomonadota</taxon>
        <taxon>Alphaproteobacteria</taxon>
        <taxon>Hyphomicrobiales</taxon>
        <taxon>Nitrobacteraceae</taxon>
        <taxon>Rhodoplanes</taxon>
    </lineage>
</organism>
<dbReference type="GO" id="GO:0005506">
    <property type="term" value="F:iron ion binding"/>
    <property type="evidence" value="ECO:0007669"/>
    <property type="project" value="InterPro"/>
</dbReference>
<dbReference type="AlphaFoldDB" id="A0A327KY62"/>
<name>A0A327KY62_9BRAD</name>
<dbReference type="InterPro" id="IPR046867">
    <property type="entry name" value="AldOxase/xan_DH_MoCoBD2"/>
</dbReference>
<reference evidence="4 5" key="1">
    <citation type="submission" date="2017-07" db="EMBL/GenBank/DDBJ databases">
        <title>Draft Genome Sequences of Select Purple Nonsulfur Bacteria.</title>
        <authorList>
            <person name="Lasarre B."/>
            <person name="Mckinlay J.B."/>
        </authorList>
    </citation>
    <scope>NUCLEOTIDE SEQUENCE [LARGE SCALE GENOMIC DNA]</scope>
    <source>
        <strain evidence="4 5">DSM 5909</strain>
    </source>
</reference>
<accession>A0A327KY62</accession>
<dbReference type="InterPro" id="IPR037165">
    <property type="entry name" value="AldOxase/xan_DH_Mopterin-bd_sf"/>
</dbReference>
<gene>
    <name evidence="4" type="ORF">CH341_19035</name>
</gene>
<dbReference type="SMART" id="SM01008">
    <property type="entry name" value="Ald_Xan_dh_C"/>
    <property type="match status" value="1"/>
</dbReference>
<comment type="caution">
    <text evidence="4">The sequence shown here is derived from an EMBL/GenBank/DDBJ whole genome shotgun (WGS) entry which is preliminary data.</text>
</comment>
<evidence type="ECO:0000256" key="1">
    <source>
        <dbReference type="ARBA" id="ARBA00022505"/>
    </source>
</evidence>
<dbReference type="EMBL" id="NPEX01000146">
    <property type="protein sequence ID" value="RAI42525.1"/>
    <property type="molecule type" value="Genomic_DNA"/>
</dbReference>
<dbReference type="SUPFAM" id="SSF56003">
    <property type="entry name" value="Molybdenum cofactor-binding domain"/>
    <property type="match status" value="1"/>
</dbReference>
<dbReference type="InterPro" id="IPR000674">
    <property type="entry name" value="Ald_Oxase/Xan_DH_a/b"/>
</dbReference>
<protein>
    <submittedName>
        <fullName evidence="4">Carbon monoxide dehydrogenase</fullName>
    </submittedName>
</protein>
<dbReference type="InterPro" id="IPR016208">
    <property type="entry name" value="Ald_Oxase/xanthine_DH-like"/>
</dbReference>
<dbReference type="Pfam" id="PF01315">
    <property type="entry name" value="Ald_Xan_dh_C"/>
    <property type="match status" value="1"/>
</dbReference>
<dbReference type="InterPro" id="IPR008274">
    <property type="entry name" value="AldOxase/xan_DH_MoCoBD1"/>
</dbReference>
<evidence type="ECO:0000259" key="3">
    <source>
        <dbReference type="SMART" id="SM01008"/>
    </source>
</evidence>